<gene>
    <name evidence="2" type="ORF">ASZ90_019862</name>
</gene>
<feature type="transmembrane region" description="Helical" evidence="1">
    <location>
        <begin position="7"/>
        <end position="25"/>
    </location>
</feature>
<protein>
    <submittedName>
        <fullName evidence="2">Uncharacterized protein</fullName>
    </submittedName>
</protein>
<organism evidence="2">
    <name type="scientific">hydrocarbon metagenome</name>
    <dbReference type="NCBI Taxonomy" id="938273"/>
    <lineage>
        <taxon>unclassified sequences</taxon>
        <taxon>metagenomes</taxon>
        <taxon>ecological metagenomes</taxon>
    </lineage>
</organism>
<name>A0A0W8E2E1_9ZZZZ</name>
<dbReference type="AlphaFoldDB" id="A0A0W8E2E1"/>
<dbReference type="EMBL" id="LNQE01001909">
    <property type="protein sequence ID" value="KUG02786.1"/>
    <property type="molecule type" value="Genomic_DNA"/>
</dbReference>
<keyword evidence="1" id="KW-1133">Transmembrane helix</keyword>
<accession>A0A0W8E2E1</accession>
<keyword evidence="1" id="KW-0472">Membrane</keyword>
<keyword evidence="1" id="KW-0812">Transmembrane</keyword>
<feature type="transmembrane region" description="Helical" evidence="1">
    <location>
        <begin position="82"/>
        <end position="100"/>
    </location>
</feature>
<evidence type="ECO:0000313" key="2">
    <source>
        <dbReference type="EMBL" id="KUG02786.1"/>
    </source>
</evidence>
<evidence type="ECO:0000256" key="1">
    <source>
        <dbReference type="SAM" id="Phobius"/>
    </source>
</evidence>
<comment type="caution">
    <text evidence="2">The sequence shown here is derived from an EMBL/GenBank/DDBJ whole genome shotgun (WGS) entry which is preliminary data.</text>
</comment>
<feature type="transmembrane region" description="Helical" evidence="1">
    <location>
        <begin position="106"/>
        <end position="127"/>
    </location>
</feature>
<sequence length="134" mass="15468">MKSYKLISLSLAGIFAMVGFIFLFMPNDVLNFFNYISKYLNMPLSPVQGINFFLILAVGYMYLVTLLAFFMYRYPEDRRFPLLLVNAKLASSILSFYLFFLHQPYLIYITNGIIDGSIGVLVLLIYLNMKKVSP</sequence>
<proteinExistence type="predicted"/>
<reference evidence="2" key="1">
    <citation type="journal article" date="2015" name="Proc. Natl. Acad. Sci. U.S.A.">
        <title>Networks of energetic and metabolic interactions define dynamics in microbial communities.</title>
        <authorList>
            <person name="Embree M."/>
            <person name="Liu J.K."/>
            <person name="Al-Bassam M.M."/>
            <person name="Zengler K."/>
        </authorList>
    </citation>
    <scope>NUCLEOTIDE SEQUENCE</scope>
</reference>
<feature type="transmembrane region" description="Helical" evidence="1">
    <location>
        <begin position="50"/>
        <end position="70"/>
    </location>
</feature>